<keyword evidence="1 7" id="KW-0489">Methyltransferase</keyword>
<reference evidence="7 8" key="1">
    <citation type="journal article" date="2013" name="Genome Announc.">
        <title>Draft genome sequences for three mercury-methylating, sulfate-reducing bacteria.</title>
        <authorList>
            <person name="Brown S.D."/>
            <person name="Hurt R.A.Jr."/>
            <person name="Gilmour C.C."/>
            <person name="Elias D.A."/>
        </authorList>
    </citation>
    <scope>NUCLEOTIDE SEQUENCE [LARGE SCALE GENOMIC DNA]</scope>
    <source>
        <strain evidence="7 8">DSM 16529</strain>
    </source>
</reference>
<dbReference type="PROSITE" id="PS51620">
    <property type="entry name" value="SAM_TRM61"/>
    <property type="match status" value="1"/>
</dbReference>
<feature type="compositionally biased region" description="Low complexity" evidence="5">
    <location>
        <begin position="303"/>
        <end position="319"/>
    </location>
</feature>
<feature type="domain" description="tRNA (adenine(58)-N(1))-methyltransferase catalytic subunit TRM61 C-terminal" evidence="6">
    <location>
        <begin position="59"/>
        <end position="234"/>
    </location>
</feature>
<dbReference type="InterPro" id="IPR029063">
    <property type="entry name" value="SAM-dependent_MTases_sf"/>
</dbReference>
<proteinExistence type="predicted"/>
<evidence type="ECO:0000313" key="7">
    <source>
        <dbReference type="EMBL" id="EPR35094.1"/>
    </source>
</evidence>
<evidence type="ECO:0000256" key="3">
    <source>
        <dbReference type="ARBA" id="ARBA00022691"/>
    </source>
</evidence>
<comment type="caution">
    <text evidence="7">The sequence shown here is derived from an EMBL/GenBank/DDBJ whole genome shotgun (WGS) entry which is preliminary data.</text>
</comment>
<dbReference type="AlphaFoldDB" id="S7UMB5"/>
<dbReference type="Gene3D" id="3.10.330.20">
    <property type="match status" value="1"/>
</dbReference>
<dbReference type="Proteomes" id="UP000014975">
    <property type="component" value="Unassembled WGS sequence"/>
</dbReference>
<dbReference type="eggNOG" id="COG2519">
    <property type="taxonomic scope" value="Bacteria"/>
</dbReference>
<gene>
    <name evidence="7" type="ORF">dsat_2457</name>
</gene>
<evidence type="ECO:0000256" key="2">
    <source>
        <dbReference type="ARBA" id="ARBA00022679"/>
    </source>
</evidence>
<dbReference type="EMBL" id="ATHI01000005">
    <property type="protein sequence ID" value="EPR35094.1"/>
    <property type="molecule type" value="Genomic_DNA"/>
</dbReference>
<keyword evidence="8" id="KW-1185">Reference proteome</keyword>
<dbReference type="InterPro" id="IPR049470">
    <property type="entry name" value="TRM61_C"/>
</dbReference>
<evidence type="ECO:0000256" key="4">
    <source>
        <dbReference type="ARBA" id="ARBA00022694"/>
    </source>
</evidence>
<dbReference type="STRING" id="1121439.dsat_2457"/>
<dbReference type="PANTHER" id="PTHR12133">
    <property type="entry name" value="TRNA (ADENINE(58)-N(1))-METHYLTRANSFERASE"/>
    <property type="match status" value="1"/>
</dbReference>
<dbReference type="GO" id="GO:0030488">
    <property type="term" value="P:tRNA methylation"/>
    <property type="evidence" value="ECO:0007669"/>
    <property type="project" value="InterPro"/>
</dbReference>
<keyword evidence="3" id="KW-0949">S-adenosyl-L-methionine</keyword>
<name>S7UMB5_9BACT</name>
<dbReference type="Gene3D" id="3.40.50.150">
    <property type="entry name" value="Vaccinia Virus protein VP39"/>
    <property type="match status" value="1"/>
</dbReference>
<dbReference type="RefSeq" id="WP_020886343.1">
    <property type="nucleotide sequence ID" value="NZ_ATHI01000005.1"/>
</dbReference>
<dbReference type="GO" id="GO:0160107">
    <property type="term" value="F:tRNA (adenine(58)-N1)-methyltransferase activity"/>
    <property type="evidence" value="ECO:0007669"/>
    <property type="project" value="InterPro"/>
</dbReference>
<evidence type="ECO:0000256" key="5">
    <source>
        <dbReference type="SAM" id="MobiDB-lite"/>
    </source>
</evidence>
<dbReference type="Pfam" id="PF08704">
    <property type="entry name" value="GCD14"/>
    <property type="match status" value="1"/>
</dbReference>
<organism evidence="7 8">
    <name type="scientific">Alkalidesulfovibrio alkalitolerans DSM 16529</name>
    <dbReference type="NCBI Taxonomy" id="1121439"/>
    <lineage>
        <taxon>Bacteria</taxon>
        <taxon>Pseudomonadati</taxon>
        <taxon>Thermodesulfobacteriota</taxon>
        <taxon>Desulfovibrionia</taxon>
        <taxon>Desulfovibrionales</taxon>
        <taxon>Desulfovibrionaceae</taxon>
        <taxon>Alkalidesulfovibrio</taxon>
    </lineage>
</organism>
<evidence type="ECO:0000313" key="8">
    <source>
        <dbReference type="Proteomes" id="UP000014975"/>
    </source>
</evidence>
<dbReference type="PATRIC" id="fig|1121439.3.peg.853"/>
<dbReference type="GO" id="GO:0031515">
    <property type="term" value="C:tRNA (m1A) methyltransferase complex"/>
    <property type="evidence" value="ECO:0007669"/>
    <property type="project" value="InterPro"/>
</dbReference>
<keyword evidence="4" id="KW-0819">tRNA processing</keyword>
<feature type="region of interest" description="Disordered" evidence="5">
    <location>
        <begin position="280"/>
        <end position="332"/>
    </location>
</feature>
<dbReference type="SUPFAM" id="SSF53335">
    <property type="entry name" value="S-adenosyl-L-methionine-dependent methyltransferases"/>
    <property type="match status" value="1"/>
</dbReference>
<protein>
    <submittedName>
        <fullName evidence="7">tRNA methyltransferase complex GCD14 subunit</fullName>
    </submittedName>
</protein>
<evidence type="ECO:0000259" key="6">
    <source>
        <dbReference type="Pfam" id="PF08704"/>
    </source>
</evidence>
<evidence type="ECO:0000256" key="1">
    <source>
        <dbReference type="ARBA" id="ARBA00022603"/>
    </source>
</evidence>
<dbReference type="OrthoDB" id="9781391at2"/>
<dbReference type="InterPro" id="IPR014816">
    <property type="entry name" value="tRNA_MeTrfase_Gcd14"/>
</dbReference>
<sequence>MIRDGELVLCISPKGKRYLRRLDPKQPLHTHDGRLEAEAVRQAGFGGTALTHLGRPYLVLKPTLHDLCKNLKRQTQIIYPKDIGYILMRLSVGPGATVVEAGSGSGSMTLALAWFVGPTGTVHTFERREEFRKLCGRNLVWAGLDDGRVKQYDRDIAEGFDVTDADALFLDVRTPWEYLDQAVAAVKPGAPMAFLVPTVNQISDLLRGLEKGPFMDVEVLEILVRRYKPVPDRLRPADRMVAHTCFLIFCRAAVPPASGEECGCALLGEDGGAAADDIAPGVEIPLHDEKPRGQALDDEPALEDGAPAQAPDDAQQAEGPPERRLGADADGE</sequence>
<dbReference type="PANTHER" id="PTHR12133:SF1">
    <property type="entry name" value="TRNA (ADENINE(58)-N(1))-METHYLTRANSFERASE, MITOCHONDRIAL"/>
    <property type="match status" value="1"/>
</dbReference>
<feature type="compositionally biased region" description="Basic and acidic residues" evidence="5">
    <location>
        <begin position="320"/>
        <end position="332"/>
    </location>
</feature>
<accession>S7UMB5</accession>
<keyword evidence="2 7" id="KW-0808">Transferase</keyword>